<evidence type="ECO:0000313" key="4">
    <source>
        <dbReference type="Proteomes" id="UP000694843"/>
    </source>
</evidence>
<dbReference type="InterPro" id="IPR001878">
    <property type="entry name" value="Znf_CCHC"/>
</dbReference>
<accession>A0A979FWD7</accession>
<reference evidence="5" key="1">
    <citation type="submission" date="2025-08" db="UniProtKB">
        <authorList>
            <consortium name="RefSeq"/>
        </authorList>
    </citation>
    <scope>IDENTIFICATION</scope>
    <source>
        <tissue evidence="5">Whole organism</tissue>
    </source>
</reference>
<dbReference type="InterPro" id="IPR050951">
    <property type="entry name" value="Retrovirus_Pol_polyprotein"/>
</dbReference>
<evidence type="ECO:0000313" key="5">
    <source>
        <dbReference type="RefSeq" id="XP_047741571.1"/>
    </source>
</evidence>
<evidence type="ECO:0000256" key="2">
    <source>
        <dbReference type="SAM" id="MobiDB-lite"/>
    </source>
</evidence>
<dbReference type="GO" id="GO:0003676">
    <property type="term" value="F:nucleic acid binding"/>
    <property type="evidence" value="ECO:0007669"/>
    <property type="project" value="InterPro"/>
</dbReference>
<dbReference type="Proteomes" id="UP000694843">
    <property type="component" value="Unplaced"/>
</dbReference>
<feature type="region of interest" description="Disordered" evidence="2">
    <location>
        <begin position="196"/>
        <end position="219"/>
    </location>
</feature>
<dbReference type="SMART" id="SM00343">
    <property type="entry name" value="ZnF_C2HC"/>
    <property type="match status" value="2"/>
</dbReference>
<keyword evidence="1" id="KW-0863">Zinc-finger</keyword>
<dbReference type="Pfam" id="PF13975">
    <property type="entry name" value="gag-asp_proteas"/>
    <property type="match status" value="1"/>
</dbReference>
<keyword evidence="1" id="KW-0862">Zinc</keyword>
<dbReference type="OMA" id="MELYHIN"/>
<keyword evidence="4" id="KW-1185">Reference proteome</keyword>
<gene>
    <name evidence="5" type="primary">LOC125179544</name>
</gene>
<organism evidence="4 5">
    <name type="scientific">Hyalella azteca</name>
    <name type="common">Amphipod</name>
    <dbReference type="NCBI Taxonomy" id="294128"/>
    <lineage>
        <taxon>Eukaryota</taxon>
        <taxon>Metazoa</taxon>
        <taxon>Ecdysozoa</taxon>
        <taxon>Arthropoda</taxon>
        <taxon>Crustacea</taxon>
        <taxon>Multicrustacea</taxon>
        <taxon>Malacostraca</taxon>
        <taxon>Eumalacostraca</taxon>
        <taxon>Peracarida</taxon>
        <taxon>Amphipoda</taxon>
        <taxon>Senticaudata</taxon>
        <taxon>Talitrida</taxon>
        <taxon>Talitroidea</taxon>
        <taxon>Hyalellidae</taxon>
        <taxon>Hyalella</taxon>
    </lineage>
</organism>
<dbReference type="RefSeq" id="XP_047741571.1">
    <property type="nucleotide sequence ID" value="XM_047885615.1"/>
</dbReference>
<evidence type="ECO:0000259" key="3">
    <source>
        <dbReference type="PROSITE" id="PS50158"/>
    </source>
</evidence>
<dbReference type="InterPro" id="IPR036875">
    <property type="entry name" value="Znf_CCHC_sf"/>
</dbReference>
<dbReference type="Gene3D" id="2.40.70.10">
    <property type="entry name" value="Acid Proteases"/>
    <property type="match status" value="1"/>
</dbReference>
<dbReference type="SUPFAM" id="SSF50630">
    <property type="entry name" value="Acid proteases"/>
    <property type="match status" value="1"/>
</dbReference>
<dbReference type="PANTHER" id="PTHR37984">
    <property type="entry name" value="PROTEIN CBG26694"/>
    <property type="match status" value="1"/>
</dbReference>
<keyword evidence="1" id="KW-0479">Metal-binding</keyword>
<sequence length="422" mass="47085">MAPYIGTMAEFDPEKDEFEVYIARMKLFFTANTVSEAKKASVFLTLVGGRTYSVLRDLLHPEDPGEQSFDVLAARLLEQYAPKRNKIAERFKFHRCKQLPDQTVSAYVAQLKKCASTCDYGTFLEESLRDKLIEGLKEATLQRELLKKSDVTFKTAVEFALAFELTVKTSDEMQGLNVVKSTGSDAINAVSSSKITKANNRNVTRKRGPSDPESKQPKPCFRCNGRNHNAATCRFKNYKCNSCGKTGHLGKACRNKVQAVDAKEESSHMELYHINSVGCSPYVVNVQLNGKQVEMQVDTGAGVSIISSKKYNKLFKEPLKPAQCLLSTYSNSVLEVLGKVAMDVVHAGKRLKLNIFVVRGDGPTLLGRDWLKQLKLDWTAVYRINSLDDILTMPLCLMVALRWTLGPLVILQAVASSTEPWH</sequence>
<dbReference type="SUPFAM" id="SSF57756">
    <property type="entry name" value="Retrovirus zinc finger-like domains"/>
    <property type="match status" value="1"/>
</dbReference>
<dbReference type="InterPro" id="IPR005162">
    <property type="entry name" value="Retrotrans_gag_dom"/>
</dbReference>
<name>A0A979FWD7_HYAAZ</name>
<dbReference type="GeneID" id="125179544"/>
<dbReference type="OrthoDB" id="6380665at2759"/>
<dbReference type="Gene3D" id="4.10.60.10">
    <property type="entry name" value="Zinc finger, CCHC-type"/>
    <property type="match status" value="1"/>
</dbReference>
<feature type="domain" description="CCHC-type" evidence="3">
    <location>
        <begin position="239"/>
        <end position="255"/>
    </location>
</feature>
<dbReference type="PROSITE" id="PS50158">
    <property type="entry name" value="ZF_CCHC"/>
    <property type="match status" value="1"/>
</dbReference>
<dbReference type="Pfam" id="PF03732">
    <property type="entry name" value="Retrotrans_gag"/>
    <property type="match status" value="1"/>
</dbReference>
<dbReference type="InterPro" id="IPR021109">
    <property type="entry name" value="Peptidase_aspartic_dom_sf"/>
</dbReference>
<dbReference type="PANTHER" id="PTHR37984:SF13">
    <property type="entry name" value="RIBONUCLEASE H"/>
    <property type="match status" value="1"/>
</dbReference>
<protein>
    <submittedName>
        <fullName evidence="5">Uncharacterized protein LOC125179544</fullName>
    </submittedName>
</protein>
<proteinExistence type="predicted"/>
<evidence type="ECO:0000256" key="1">
    <source>
        <dbReference type="PROSITE-ProRule" id="PRU00047"/>
    </source>
</evidence>
<dbReference type="KEGG" id="hazt:125179544"/>
<dbReference type="GO" id="GO:0008270">
    <property type="term" value="F:zinc ion binding"/>
    <property type="evidence" value="ECO:0007669"/>
    <property type="project" value="UniProtKB-KW"/>
</dbReference>
<dbReference type="AlphaFoldDB" id="A0A979FWD7"/>